<comment type="catalytic activity">
    <reaction evidence="7 9 10">
        <text>2-(2-carboxy-4-methylthiazol-5-yl)ethyl phosphate + 4-amino-2-methyl-5-(diphosphooxymethyl)pyrimidine + 2 H(+) = thiamine phosphate + CO2 + diphosphate</text>
        <dbReference type="Rhea" id="RHEA:47848"/>
        <dbReference type="ChEBI" id="CHEBI:15378"/>
        <dbReference type="ChEBI" id="CHEBI:16526"/>
        <dbReference type="ChEBI" id="CHEBI:33019"/>
        <dbReference type="ChEBI" id="CHEBI:37575"/>
        <dbReference type="ChEBI" id="CHEBI:57841"/>
        <dbReference type="ChEBI" id="CHEBI:62890"/>
        <dbReference type="EC" id="2.5.1.3"/>
    </reaction>
</comment>
<evidence type="ECO:0000256" key="5">
    <source>
        <dbReference type="ARBA" id="ARBA00022977"/>
    </source>
</evidence>
<dbReference type="STRING" id="1217721.HY57_00015"/>
<feature type="binding site" evidence="9">
    <location>
        <position position="108"/>
    </location>
    <ligand>
        <name>4-amino-2-methyl-5-(diphosphooxymethyl)pyrimidine</name>
        <dbReference type="ChEBI" id="CHEBI:57841"/>
    </ligand>
</feature>
<comment type="catalytic activity">
    <reaction evidence="6 9 10">
        <text>4-methyl-5-(2-phosphooxyethyl)-thiazole + 4-amino-2-methyl-5-(diphosphooxymethyl)pyrimidine + H(+) = thiamine phosphate + diphosphate</text>
        <dbReference type="Rhea" id="RHEA:22328"/>
        <dbReference type="ChEBI" id="CHEBI:15378"/>
        <dbReference type="ChEBI" id="CHEBI:33019"/>
        <dbReference type="ChEBI" id="CHEBI:37575"/>
        <dbReference type="ChEBI" id="CHEBI:57841"/>
        <dbReference type="ChEBI" id="CHEBI:58296"/>
        <dbReference type="EC" id="2.5.1.3"/>
    </reaction>
</comment>
<comment type="pathway">
    <text evidence="1 9 11">Cofactor biosynthesis; thiamine diphosphate biosynthesis; thiamine phosphate from 4-amino-2-methyl-5-diphosphomethylpyrimidine and 4-methyl-5-(2-phosphoethyl)-thiazole: step 1/1.</text>
</comment>
<feature type="binding site" evidence="9">
    <location>
        <position position="69"/>
    </location>
    <ligand>
        <name>4-amino-2-methyl-5-(diphosphooxymethyl)pyrimidine</name>
        <dbReference type="ChEBI" id="CHEBI:57841"/>
    </ligand>
</feature>
<evidence type="ECO:0000256" key="2">
    <source>
        <dbReference type="ARBA" id="ARBA00022679"/>
    </source>
</evidence>
<feature type="binding site" evidence="9">
    <location>
        <begin position="135"/>
        <end position="137"/>
    </location>
    <ligand>
        <name>2-[(2R,5Z)-2-carboxy-4-methylthiazol-5(2H)-ylidene]ethyl phosphate</name>
        <dbReference type="ChEBI" id="CHEBI:62899"/>
    </ligand>
</feature>
<evidence type="ECO:0000256" key="8">
    <source>
        <dbReference type="ARBA" id="ARBA00047883"/>
    </source>
</evidence>
<dbReference type="Pfam" id="PF02581">
    <property type="entry name" value="TMP-TENI"/>
    <property type="match status" value="1"/>
</dbReference>
<protein>
    <recommendedName>
        <fullName evidence="9">Thiamine-phosphate synthase</fullName>
        <shortName evidence="9">TP synthase</shortName>
        <shortName evidence="9">TPS</shortName>
        <ecNumber evidence="9">2.5.1.3</ecNumber>
    </recommendedName>
    <alternativeName>
        <fullName evidence="9">Thiamine-phosphate pyrophosphorylase</fullName>
        <shortName evidence="9">TMP pyrophosphorylase</shortName>
        <shortName evidence="9">TMP-PPase</shortName>
    </alternativeName>
</protein>
<sequence>MREKLQGQGLYVITDGPRPDLLEVVAQALAGGARLVQYRDKTTDHPRRLDEARALRALCAARQVPLIINDDVGLALAAGAAGVHLGEEDSDVATARAVLGEKAIIGVSCYDSLQRARELSAAGADYIAFGAFFPSPTKPHARRASFELLRQSAALGVPRVAIGGITPDNGGSLIDAGADYLAVISAVFGDPDVRGAAERFAQLFTSH</sequence>
<comment type="similarity">
    <text evidence="9 10">Belongs to the thiamine-phosphate synthase family.</text>
</comment>
<dbReference type="GO" id="GO:0009229">
    <property type="term" value="P:thiamine diphosphate biosynthetic process"/>
    <property type="evidence" value="ECO:0007669"/>
    <property type="project" value="UniProtKB-UniRule"/>
</dbReference>
<name>A0A075JW98_9GAMM</name>
<evidence type="ECO:0000259" key="12">
    <source>
        <dbReference type="Pfam" id="PF02581"/>
    </source>
</evidence>
<dbReference type="KEGG" id="dja:HY57_00015"/>
<dbReference type="PANTHER" id="PTHR20857:SF15">
    <property type="entry name" value="THIAMINE-PHOSPHATE SYNTHASE"/>
    <property type="match status" value="1"/>
</dbReference>
<dbReference type="HAMAP" id="MF_00097">
    <property type="entry name" value="TMP_synthase"/>
    <property type="match status" value="1"/>
</dbReference>
<keyword evidence="14" id="KW-1185">Reference proteome</keyword>
<dbReference type="Proteomes" id="UP000027987">
    <property type="component" value="Chromosome"/>
</dbReference>
<dbReference type="NCBIfam" id="TIGR00693">
    <property type="entry name" value="thiE"/>
    <property type="match status" value="1"/>
</dbReference>
<dbReference type="InterPro" id="IPR036206">
    <property type="entry name" value="ThiamineP_synth_sf"/>
</dbReference>
<feature type="binding site" evidence="9">
    <location>
        <begin position="37"/>
        <end position="41"/>
    </location>
    <ligand>
        <name>4-amino-2-methyl-5-(diphosphooxymethyl)pyrimidine</name>
        <dbReference type="ChEBI" id="CHEBI:57841"/>
    </ligand>
</feature>
<dbReference type="RefSeq" id="WP_019465030.1">
    <property type="nucleotide sequence ID" value="NZ_ALOY01000146.1"/>
</dbReference>
<dbReference type="PANTHER" id="PTHR20857">
    <property type="entry name" value="THIAMINE-PHOSPHATE PYROPHOSPHORYLASE"/>
    <property type="match status" value="1"/>
</dbReference>
<keyword evidence="2 9" id="KW-0808">Transferase</keyword>
<dbReference type="PATRIC" id="fig|1217721.7.peg.3"/>
<dbReference type="Gene3D" id="3.20.20.70">
    <property type="entry name" value="Aldolase class I"/>
    <property type="match status" value="1"/>
</dbReference>
<dbReference type="GO" id="GO:0004789">
    <property type="term" value="F:thiamine-phosphate diphosphorylase activity"/>
    <property type="evidence" value="ECO:0007669"/>
    <property type="project" value="UniProtKB-UniRule"/>
</dbReference>
<dbReference type="OrthoDB" id="9789949at2"/>
<feature type="binding site" evidence="9">
    <location>
        <position position="70"/>
    </location>
    <ligand>
        <name>Mg(2+)</name>
        <dbReference type="ChEBI" id="CHEBI:18420"/>
    </ligand>
</feature>
<feature type="binding site" evidence="9">
    <location>
        <position position="164"/>
    </location>
    <ligand>
        <name>2-[(2R,5Z)-2-carboxy-4-methylthiazol-5(2H)-ylidene]ethyl phosphate</name>
        <dbReference type="ChEBI" id="CHEBI:62899"/>
    </ligand>
</feature>
<dbReference type="CDD" id="cd00564">
    <property type="entry name" value="TMP_TenI"/>
    <property type="match status" value="1"/>
</dbReference>
<comment type="catalytic activity">
    <reaction evidence="8 9 10">
        <text>2-[(2R,5Z)-2-carboxy-4-methylthiazol-5(2H)-ylidene]ethyl phosphate + 4-amino-2-methyl-5-(diphosphooxymethyl)pyrimidine + 2 H(+) = thiamine phosphate + CO2 + diphosphate</text>
        <dbReference type="Rhea" id="RHEA:47844"/>
        <dbReference type="ChEBI" id="CHEBI:15378"/>
        <dbReference type="ChEBI" id="CHEBI:16526"/>
        <dbReference type="ChEBI" id="CHEBI:33019"/>
        <dbReference type="ChEBI" id="CHEBI:37575"/>
        <dbReference type="ChEBI" id="CHEBI:57841"/>
        <dbReference type="ChEBI" id="CHEBI:62899"/>
        <dbReference type="EC" id="2.5.1.3"/>
    </reaction>
</comment>
<evidence type="ECO:0000313" key="13">
    <source>
        <dbReference type="EMBL" id="AIF45757.1"/>
    </source>
</evidence>
<dbReference type="InterPro" id="IPR013785">
    <property type="entry name" value="Aldolase_TIM"/>
</dbReference>
<dbReference type="EMBL" id="CP008884">
    <property type="protein sequence ID" value="AIF45757.1"/>
    <property type="molecule type" value="Genomic_DNA"/>
</dbReference>
<feature type="binding site" evidence="9">
    <location>
        <begin position="184"/>
        <end position="185"/>
    </location>
    <ligand>
        <name>2-[(2R,5Z)-2-carboxy-4-methylthiazol-5(2H)-ylidene]ethyl phosphate</name>
        <dbReference type="ChEBI" id="CHEBI:62899"/>
    </ligand>
</feature>
<evidence type="ECO:0000313" key="14">
    <source>
        <dbReference type="Proteomes" id="UP000027987"/>
    </source>
</evidence>
<evidence type="ECO:0000256" key="10">
    <source>
        <dbReference type="RuleBase" id="RU003826"/>
    </source>
</evidence>
<evidence type="ECO:0000256" key="1">
    <source>
        <dbReference type="ARBA" id="ARBA00005165"/>
    </source>
</evidence>
<dbReference type="GO" id="GO:0005737">
    <property type="term" value="C:cytoplasm"/>
    <property type="evidence" value="ECO:0007669"/>
    <property type="project" value="TreeGrafter"/>
</dbReference>
<dbReference type="GO" id="GO:0009228">
    <property type="term" value="P:thiamine biosynthetic process"/>
    <property type="evidence" value="ECO:0007669"/>
    <property type="project" value="UniProtKB-KW"/>
</dbReference>
<feature type="domain" description="Thiamine phosphate synthase/TenI" evidence="12">
    <location>
        <begin position="10"/>
        <end position="187"/>
    </location>
</feature>
<dbReference type="InterPro" id="IPR034291">
    <property type="entry name" value="TMP_synthase"/>
</dbReference>
<evidence type="ECO:0000256" key="7">
    <source>
        <dbReference type="ARBA" id="ARBA00047851"/>
    </source>
</evidence>
<gene>
    <name evidence="9" type="primary">thiE</name>
    <name evidence="13" type="ORF">HY57_00015</name>
</gene>
<evidence type="ECO:0000256" key="6">
    <source>
        <dbReference type="ARBA" id="ARBA00047334"/>
    </source>
</evidence>
<evidence type="ECO:0000256" key="4">
    <source>
        <dbReference type="ARBA" id="ARBA00022842"/>
    </source>
</evidence>
<comment type="function">
    <text evidence="9">Condenses 4-methyl-5-(beta-hydroxyethyl)thiazole monophosphate (THZ-P) and 2-methyl-4-amino-5-hydroxymethyl pyrimidine pyrophosphate (HMP-PP) to form thiamine monophosphate (TMP).</text>
</comment>
<dbReference type="HOGENOM" id="CLU_018272_3_1_6"/>
<organism evidence="13 14">
    <name type="scientific">Dyella japonica A8</name>
    <dbReference type="NCBI Taxonomy" id="1217721"/>
    <lineage>
        <taxon>Bacteria</taxon>
        <taxon>Pseudomonadati</taxon>
        <taxon>Pseudomonadota</taxon>
        <taxon>Gammaproteobacteria</taxon>
        <taxon>Lysobacterales</taxon>
        <taxon>Rhodanobacteraceae</taxon>
        <taxon>Dyella</taxon>
    </lineage>
</organism>
<dbReference type="EC" id="2.5.1.3" evidence="9"/>
<evidence type="ECO:0000256" key="11">
    <source>
        <dbReference type="RuleBase" id="RU004253"/>
    </source>
</evidence>
<keyword evidence="3 9" id="KW-0479">Metal-binding</keyword>
<dbReference type="AlphaFoldDB" id="A0A075JW98"/>
<evidence type="ECO:0000256" key="9">
    <source>
        <dbReference type="HAMAP-Rule" id="MF_00097"/>
    </source>
</evidence>
<feature type="binding site" evidence="9">
    <location>
        <position position="138"/>
    </location>
    <ligand>
        <name>4-amino-2-methyl-5-(diphosphooxymethyl)pyrimidine</name>
        <dbReference type="ChEBI" id="CHEBI:57841"/>
    </ligand>
</feature>
<reference evidence="13 14" key="1">
    <citation type="submission" date="2014-07" db="EMBL/GenBank/DDBJ databases">
        <title>Complete Genome Sequence of Dyella japonica Strain A8 Isolated from Malaysian Tropical Soil.</title>
        <authorList>
            <person name="Hui R.K.H."/>
            <person name="Chen J.-W."/>
            <person name="Chan K.-G."/>
            <person name="Leung F.C.C."/>
        </authorList>
    </citation>
    <scope>NUCLEOTIDE SEQUENCE [LARGE SCALE GENOMIC DNA]</scope>
    <source>
        <strain evidence="13 14">A8</strain>
    </source>
</reference>
<feature type="binding site" evidence="9">
    <location>
        <position position="89"/>
    </location>
    <ligand>
        <name>Mg(2+)</name>
        <dbReference type="ChEBI" id="CHEBI:18420"/>
    </ligand>
</feature>
<proteinExistence type="inferred from homology"/>
<accession>A0A075JW98</accession>
<evidence type="ECO:0000256" key="3">
    <source>
        <dbReference type="ARBA" id="ARBA00022723"/>
    </source>
</evidence>
<keyword evidence="4 9" id="KW-0460">Magnesium</keyword>
<comment type="cofactor">
    <cofactor evidence="9">
        <name>Mg(2+)</name>
        <dbReference type="ChEBI" id="CHEBI:18420"/>
    </cofactor>
    <text evidence="9">Binds 1 Mg(2+) ion per subunit.</text>
</comment>
<dbReference type="GO" id="GO:0000287">
    <property type="term" value="F:magnesium ion binding"/>
    <property type="evidence" value="ECO:0007669"/>
    <property type="project" value="UniProtKB-UniRule"/>
</dbReference>
<dbReference type="InterPro" id="IPR022998">
    <property type="entry name" value="ThiamineP_synth_TenI"/>
</dbReference>
<keyword evidence="5 9" id="KW-0784">Thiamine biosynthesis</keyword>
<dbReference type="SUPFAM" id="SSF51391">
    <property type="entry name" value="Thiamin phosphate synthase"/>
    <property type="match status" value="1"/>
</dbReference>
<dbReference type="UniPathway" id="UPA00060">
    <property type="reaction ID" value="UER00141"/>
</dbReference>